<gene>
    <name evidence="1" type="ORF">PoB_006125300</name>
</gene>
<dbReference type="Proteomes" id="UP000735302">
    <property type="component" value="Unassembled WGS sequence"/>
</dbReference>
<organism evidence="1 2">
    <name type="scientific">Plakobranchus ocellatus</name>
    <dbReference type="NCBI Taxonomy" id="259542"/>
    <lineage>
        <taxon>Eukaryota</taxon>
        <taxon>Metazoa</taxon>
        <taxon>Spiralia</taxon>
        <taxon>Lophotrochozoa</taxon>
        <taxon>Mollusca</taxon>
        <taxon>Gastropoda</taxon>
        <taxon>Heterobranchia</taxon>
        <taxon>Euthyneura</taxon>
        <taxon>Panpulmonata</taxon>
        <taxon>Sacoglossa</taxon>
        <taxon>Placobranchoidea</taxon>
        <taxon>Plakobranchidae</taxon>
        <taxon>Plakobranchus</taxon>
    </lineage>
</organism>
<name>A0AAV4CS83_9GAST</name>
<reference evidence="1 2" key="1">
    <citation type="journal article" date="2021" name="Elife">
        <title>Chloroplast acquisition without the gene transfer in kleptoplastic sea slugs, Plakobranchus ocellatus.</title>
        <authorList>
            <person name="Maeda T."/>
            <person name="Takahashi S."/>
            <person name="Yoshida T."/>
            <person name="Shimamura S."/>
            <person name="Takaki Y."/>
            <person name="Nagai Y."/>
            <person name="Toyoda A."/>
            <person name="Suzuki Y."/>
            <person name="Arimoto A."/>
            <person name="Ishii H."/>
            <person name="Satoh N."/>
            <person name="Nishiyama T."/>
            <person name="Hasebe M."/>
            <person name="Maruyama T."/>
            <person name="Minagawa J."/>
            <person name="Obokata J."/>
            <person name="Shigenobu S."/>
        </authorList>
    </citation>
    <scope>NUCLEOTIDE SEQUENCE [LARGE SCALE GENOMIC DNA]</scope>
</reference>
<dbReference type="EMBL" id="BLXT01006930">
    <property type="protein sequence ID" value="GFO34748.1"/>
    <property type="molecule type" value="Genomic_DNA"/>
</dbReference>
<comment type="caution">
    <text evidence="1">The sequence shown here is derived from an EMBL/GenBank/DDBJ whole genome shotgun (WGS) entry which is preliminary data.</text>
</comment>
<keyword evidence="2" id="KW-1185">Reference proteome</keyword>
<protein>
    <submittedName>
        <fullName evidence="1">Uncharacterized protein</fullName>
    </submittedName>
</protein>
<evidence type="ECO:0000313" key="1">
    <source>
        <dbReference type="EMBL" id="GFO34748.1"/>
    </source>
</evidence>
<dbReference type="AlphaFoldDB" id="A0AAV4CS83"/>
<evidence type="ECO:0000313" key="2">
    <source>
        <dbReference type="Proteomes" id="UP000735302"/>
    </source>
</evidence>
<proteinExistence type="predicted"/>
<accession>A0AAV4CS83</accession>
<sequence>MNGQCMLSNVWSVLRRCMVSVDVSIVSAEESWSVLRNEWFGNVPHADTQTPGCIPELHQCVLCLARPAKDTLFSFLCQVSNSFSAPPVFETKRVKREAEEVVGSEKIEGKEGIVVESFRLIMGNGENYQW</sequence>